<name>A0A5C6HE00_BACFG</name>
<evidence type="ECO:0000313" key="4">
    <source>
        <dbReference type="EMBL" id="QKH84133.1"/>
    </source>
</evidence>
<dbReference type="EMBL" id="VWEQ01000013">
    <property type="protein sequence ID" value="KAA4751090.1"/>
    <property type="molecule type" value="Genomic_DNA"/>
</dbReference>
<dbReference type="AlphaFoldDB" id="A0A5C6HE00"/>
<dbReference type="Pfam" id="PF00534">
    <property type="entry name" value="Glycos_transf_1"/>
    <property type="match status" value="1"/>
</dbReference>
<evidence type="ECO:0000313" key="5">
    <source>
        <dbReference type="Proteomes" id="UP000479773"/>
    </source>
</evidence>
<dbReference type="InterPro" id="IPR001296">
    <property type="entry name" value="Glyco_trans_1"/>
</dbReference>
<dbReference type="GO" id="GO:0016757">
    <property type="term" value="F:glycosyltransferase activity"/>
    <property type="evidence" value="ECO:0007669"/>
    <property type="project" value="InterPro"/>
</dbReference>
<evidence type="ECO:0000313" key="6">
    <source>
        <dbReference type="Proteomes" id="UP000501467"/>
    </source>
</evidence>
<dbReference type="PANTHER" id="PTHR46401">
    <property type="entry name" value="GLYCOSYLTRANSFERASE WBBK-RELATED"/>
    <property type="match status" value="1"/>
</dbReference>
<feature type="domain" description="Glycosyl transferase family 1" evidence="2">
    <location>
        <begin position="187"/>
        <end position="329"/>
    </location>
</feature>
<dbReference type="GO" id="GO:0009103">
    <property type="term" value="P:lipopolysaccharide biosynthetic process"/>
    <property type="evidence" value="ECO:0007669"/>
    <property type="project" value="TreeGrafter"/>
</dbReference>
<evidence type="ECO:0000259" key="2">
    <source>
        <dbReference type="Pfam" id="PF00534"/>
    </source>
</evidence>
<evidence type="ECO:0000313" key="3">
    <source>
        <dbReference type="EMBL" id="KAA4751090.1"/>
    </source>
</evidence>
<gene>
    <name evidence="3" type="ORF">F3B44_14980</name>
    <name evidence="4" type="ORF">FOC69_07100</name>
</gene>
<sequence>MAVIIVNATALESSGGVVILKQFIEAVPVSNSYIIFVSNKVKFDKERENICIIPICGVKSLFKRFFWDIFGLAKWLKKNKIKPNASISLQNTNFRTGYKIPNYIYFHQSIPFSPQRWSLWKREHRTLWFYKNVYPYFVSLFINKRTQVFVQLQYIRSEFAIFFNFPKEKIHVINPNVSLFLGEVLQKRSLSKDKIVLFYPSTMFFYKNHQILIEALNRVNSSDFILYLTCDKQKLPVDWQEPFIECIGFLSHEEMWGMYQNADALVFPSYIETYGLPLIEAASVGIPILVADLPYAREVLDGYEGATFVDYADVDAWVEGIKNISKNKKFKPYRAVKEGSWDKLFEIININL</sequence>
<dbReference type="SUPFAM" id="SSF53756">
    <property type="entry name" value="UDP-Glycosyltransferase/glycogen phosphorylase"/>
    <property type="match status" value="1"/>
</dbReference>
<dbReference type="Proteomes" id="UP000501467">
    <property type="component" value="Chromosome"/>
</dbReference>
<dbReference type="Gene3D" id="3.40.50.2000">
    <property type="entry name" value="Glycogen Phosphorylase B"/>
    <property type="match status" value="1"/>
</dbReference>
<reference evidence="4 6" key="2">
    <citation type="submission" date="2020-05" db="EMBL/GenBank/DDBJ databases">
        <title>FDA dAtabase for Regulatory Grade micrObial Sequences (FDA-ARGOS): Supporting development and validation of Infectious Disease Dx tests.</title>
        <authorList>
            <person name="Bojja K."/>
            <person name="Kessler A."/>
            <person name="Tallon L."/>
            <person name="Sadzewicz L."/>
            <person name="Zhao X."/>
            <person name="Vavikolanu K."/>
            <person name="Mehta A."/>
            <person name="Aluvathingal J."/>
            <person name="Nadendla S."/>
            <person name="Myers T."/>
            <person name="Yan Y."/>
            <person name="Sichtig H."/>
        </authorList>
    </citation>
    <scope>NUCLEOTIDE SEQUENCE [LARGE SCALE GENOMIC DNA]</scope>
    <source>
        <strain evidence="4 6">FDAARGOS_763</strain>
    </source>
</reference>
<proteinExistence type="predicted"/>
<dbReference type="Proteomes" id="UP000479773">
    <property type="component" value="Unassembled WGS sequence"/>
</dbReference>
<dbReference type="PANTHER" id="PTHR46401:SF2">
    <property type="entry name" value="GLYCOSYLTRANSFERASE WBBK-RELATED"/>
    <property type="match status" value="1"/>
</dbReference>
<organism evidence="3 5">
    <name type="scientific">Bacteroides fragilis</name>
    <dbReference type="NCBI Taxonomy" id="817"/>
    <lineage>
        <taxon>Bacteria</taxon>
        <taxon>Pseudomonadati</taxon>
        <taxon>Bacteroidota</taxon>
        <taxon>Bacteroidia</taxon>
        <taxon>Bacteroidales</taxon>
        <taxon>Bacteroidaceae</taxon>
        <taxon>Bacteroides</taxon>
    </lineage>
</organism>
<dbReference type="RefSeq" id="WP_005776613.1">
    <property type="nucleotide sequence ID" value="NZ_CP036550.1"/>
</dbReference>
<protein>
    <submittedName>
        <fullName evidence="3 4">Glycosyltransferase</fullName>
    </submittedName>
</protein>
<reference evidence="3 5" key="1">
    <citation type="journal article" date="2019" name="Nat. Med.">
        <title>A library of human gut bacterial isolates paired with longitudinal multiomics data enables mechanistic microbiome research.</title>
        <authorList>
            <person name="Poyet M."/>
            <person name="Groussin M."/>
            <person name="Gibbons S.M."/>
            <person name="Avila-Pacheco J."/>
            <person name="Jiang X."/>
            <person name="Kearney S.M."/>
            <person name="Perrotta A.R."/>
            <person name="Berdy B."/>
            <person name="Zhao S."/>
            <person name="Lieberman T.D."/>
            <person name="Swanson P.K."/>
            <person name="Smith M."/>
            <person name="Roesemann S."/>
            <person name="Alexander J.E."/>
            <person name="Rich S.A."/>
            <person name="Livny J."/>
            <person name="Vlamakis H."/>
            <person name="Clish C."/>
            <person name="Bullock K."/>
            <person name="Deik A."/>
            <person name="Scott J."/>
            <person name="Pierce K.A."/>
            <person name="Xavier R.J."/>
            <person name="Alm E.J."/>
        </authorList>
    </citation>
    <scope>NUCLEOTIDE SEQUENCE [LARGE SCALE GENOMIC DNA]</scope>
    <source>
        <strain evidence="3 5">BIOML-A106</strain>
    </source>
</reference>
<keyword evidence="1 3" id="KW-0808">Transferase</keyword>
<evidence type="ECO:0000256" key="1">
    <source>
        <dbReference type="ARBA" id="ARBA00022679"/>
    </source>
</evidence>
<dbReference type="EMBL" id="CP054003">
    <property type="protein sequence ID" value="QKH84133.1"/>
    <property type="molecule type" value="Genomic_DNA"/>
</dbReference>
<accession>A0A5C6HE00</accession>